<dbReference type="EMBL" id="QEFC01000059">
    <property type="protein sequence ID" value="KAE9467063.1"/>
    <property type="molecule type" value="Genomic_DNA"/>
</dbReference>
<proteinExistence type="predicted"/>
<dbReference type="Proteomes" id="UP000428333">
    <property type="component" value="Linkage Group LG01"/>
</dbReference>
<name>A0A6A4M6Z7_9ERIC</name>
<protein>
    <submittedName>
        <fullName evidence="1">Uncharacterized protein</fullName>
    </submittedName>
</protein>
<keyword evidence="2" id="KW-1185">Reference proteome</keyword>
<evidence type="ECO:0000313" key="1">
    <source>
        <dbReference type="EMBL" id="KAE9467063.1"/>
    </source>
</evidence>
<feature type="non-terminal residue" evidence="1">
    <location>
        <position position="1"/>
    </location>
</feature>
<reference evidence="1 2" key="1">
    <citation type="journal article" date="2019" name="Genome Biol. Evol.">
        <title>The Rhododendron genome and chromosomal organization provide insight into shared whole-genome duplications across the heath family (Ericaceae).</title>
        <authorList>
            <person name="Soza V.L."/>
            <person name="Lindsley D."/>
            <person name="Waalkes A."/>
            <person name="Ramage E."/>
            <person name="Patwardhan R.P."/>
            <person name="Burton J.N."/>
            <person name="Adey A."/>
            <person name="Kumar A."/>
            <person name="Qiu R."/>
            <person name="Shendure J."/>
            <person name="Hall B."/>
        </authorList>
    </citation>
    <scope>NUCLEOTIDE SEQUENCE [LARGE SCALE GENOMIC DNA]</scope>
    <source>
        <strain evidence="1">RSF 1966-606</strain>
    </source>
</reference>
<dbReference type="AlphaFoldDB" id="A0A6A4M6Z7"/>
<sequence>MKIDHTKEKNGKGTFCQAGGIVLNGSKIESRSLESSDDEKYSIFENYLPKEMGRALASNGTKFVDEVLNDVAVLSVEWAKRVVRWHRLFRSDDSTSCDPRSGESLIKAMICIPLYVVSYWFKSLFVIFSNFHCDGRVDGEVCLKVMVARVGLDFLRFKVLSVIALPPFDYSQS</sequence>
<accession>A0A6A4M6Z7</accession>
<evidence type="ECO:0000313" key="2">
    <source>
        <dbReference type="Proteomes" id="UP000428333"/>
    </source>
</evidence>
<comment type="caution">
    <text evidence="1">The sequence shown here is derived from an EMBL/GenBank/DDBJ whole genome shotgun (WGS) entry which is preliminary data.</text>
</comment>
<gene>
    <name evidence="1" type="ORF">C3L33_01028</name>
</gene>
<organism evidence="1 2">
    <name type="scientific">Rhododendron williamsianum</name>
    <dbReference type="NCBI Taxonomy" id="262921"/>
    <lineage>
        <taxon>Eukaryota</taxon>
        <taxon>Viridiplantae</taxon>
        <taxon>Streptophyta</taxon>
        <taxon>Embryophyta</taxon>
        <taxon>Tracheophyta</taxon>
        <taxon>Spermatophyta</taxon>
        <taxon>Magnoliopsida</taxon>
        <taxon>eudicotyledons</taxon>
        <taxon>Gunneridae</taxon>
        <taxon>Pentapetalae</taxon>
        <taxon>asterids</taxon>
        <taxon>Ericales</taxon>
        <taxon>Ericaceae</taxon>
        <taxon>Ericoideae</taxon>
        <taxon>Rhodoreae</taxon>
        <taxon>Rhododendron</taxon>
    </lineage>
</organism>